<comment type="caution">
    <text evidence="11">The sequence shown here is derived from an EMBL/GenBank/DDBJ whole genome shotgun (WGS) entry which is preliminary data.</text>
</comment>
<evidence type="ECO:0000256" key="6">
    <source>
        <dbReference type="ARBA" id="ARBA00022989"/>
    </source>
</evidence>
<dbReference type="Gene3D" id="3.40.710.10">
    <property type="entry name" value="DD-peptidase/beta-lactamase superfamily"/>
    <property type="match status" value="1"/>
</dbReference>
<proteinExistence type="predicted"/>
<keyword evidence="8" id="KW-0961">Cell wall biogenesis/degradation</keyword>
<dbReference type="Proteomes" id="UP000012128">
    <property type="component" value="Unassembled WGS sequence"/>
</dbReference>
<dbReference type="SUPFAM" id="SSF56601">
    <property type="entry name" value="beta-lactamase/transpeptidase-like"/>
    <property type="match status" value="1"/>
</dbReference>
<dbReference type="InterPro" id="IPR050396">
    <property type="entry name" value="Glycosyltr_51/Transpeptidase"/>
</dbReference>
<dbReference type="GO" id="GO:0008658">
    <property type="term" value="F:penicillin binding"/>
    <property type="evidence" value="ECO:0007669"/>
    <property type="project" value="InterPro"/>
</dbReference>
<dbReference type="PANTHER" id="PTHR32282:SF27">
    <property type="entry name" value="PENICILLIN-BINDING PROTEIN 1A"/>
    <property type="match status" value="1"/>
</dbReference>
<dbReference type="GO" id="GO:0008360">
    <property type="term" value="P:regulation of cell shape"/>
    <property type="evidence" value="ECO:0007669"/>
    <property type="project" value="UniProtKB-KW"/>
</dbReference>
<gene>
    <name evidence="11" type="ORF">LEP1GSC037_0980</name>
</gene>
<evidence type="ECO:0000256" key="9">
    <source>
        <dbReference type="SAM" id="MobiDB-lite"/>
    </source>
</evidence>
<evidence type="ECO:0000313" key="12">
    <source>
        <dbReference type="Proteomes" id="UP000012128"/>
    </source>
</evidence>
<evidence type="ECO:0000259" key="10">
    <source>
        <dbReference type="Pfam" id="PF00905"/>
    </source>
</evidence>
<evidence type="ECO:0000256" key="5">
    <source>
        <dbReference type="ARBA" id="ARBA00022984"/>
    </source>
</evidence>
<keyword evidence="5" id="KW-0573">Peptidoglycan synthesis</keyword>
<evidence type="ECO:0000256" key="1">
    <source>
        <dbReference type="ARBA" id="ARBA00022676"/>
    </source>
</evidence>
<evidence type="ECO:0000256" key="8">
    <source>
        <dbReference type="ARBA" id="ARBA00023316"/>
    </source>
</evidence>
<dbReference type="GO" id="GO:0030288">
    <property type="term" value="C:outer membrane-bounded periplasmic space"/>
    <property type="evidence" value="ECO:0007669"/>
    <property type="project" value="TreeGrafter"/>
</dbReference>
<accession>M6GVS7</accession>
<keyword evidence="3" id="KW-0812">Transmembrane</keyword>
<dbReference type="Pfam" id="PF00905">
    <property type="entry name" value="Transpeptidase"/>
    <property type="match status" value="1"/>
</dbReference>
<evidence type="ECO:0000313" key="11">
    <source>
        <dbReference type="EMBL" id="EMM82986.1"/>
    </source>
</evidence>
<keyword evidence="2" id="KW-0808">Transferase</keyword>
<dbReference type="GO" id="GO:0009252">
    <property type="term" value="P:peptidoglycan biosynthetic process"/>
    <property type="evidence" value="ECO:0007669"/>
    <property type="project" value="UniProtKB-KW"/>
</dbReference>
<dbReference type="GO" id="GO:0008955">
    <property type="term" value="F:peptidoglycan glycosyltransferase activity"/>
    <property type="evidence" value="ECO:0007669"/>
    <property type="project" value="TreeGrafter"/>
</dbReference>
<dbReference type="InterPro" id="IPR012338">
    <property type="entry name" value="Beta-lactam/transpept-like"/>
</dbReference>
<dbReference type="GO" id="GO:0071555">
    <property type="term" value="P:cell wall organization"/>
    <property type="evidence" value="ECO:0007669"/>
    <property type="project" value="UniProtKB-KW"/>
</dbReference>
<feature type="region of interest" description="Disordered" evidence="9">
    <location>
        <begin position="275"/>
        <end position="309"/>
    </location>
</feature>
<dbReference type="AlphaFoldDB" id="M6GVS7"/>
<dbReference type="EMBL" id="AFLW02000071">
    <property type="protein sequence ID" value="EMM82986.1"/>
    <property type="molecule type" value="Genomic_DNA"/>
</dbReference>
<name>M6GVS7_LEPIR</name>
<evidence type="ECO:0000256" key="4">
    <source>
        <dbReference type="ARBA" id="ARBA00022960"/>
    </source>
</evidence>
<keyword evidence="6" id="KW-1133">Transmembrane helix</keyword>
<sequence>MQYVLEDGDEWNPSNYTGEYSGFIKLREALELSRNSVAVRVLEHTGISNLMPYLEKILQIENRPIPKNYSISLGTFEVSPYELARAYAVIASGGKQVFPLSVLYVEDGSGKVIKDFREEANKQEKKQILSPAVCFILTSMMEDVIKKGTGTGAASYGLSRPAAGKTGTTNNFRDAWFAGYSSELVSVVWLGYDTGTLSMGKGMSGGVVAAPIWGRFMSNALSREKSKPFHFGETGVVRKQICSISGKLPGSHCHQTEEEYFTKETVPKEVCDDHRGAGFIPEPEPTTHPTQPKKKQKTNIFQGDDDLIR</sequence>
<evidence type="ECO:0000256" key="7">
    <source>
        <dbReference type="ARBA" id="ARBA00023136"/>
    </source>
</evidence>
<dbReference type="InterPro" id="IPR001460">
    <property type="entry name" value="PCN-bd_Tpept"/>
</dbReference>
<reference evidence="11 12" key="1">
    <citation type="submission" date="2013-01" db="EMBL/GenBank/DDBJ databases">
        <authorList>
            <person name="Harkins D.M."/>
            <person name="Durkin A.S."/>
            <person name="Brinkac L.M."/>
            <person name="Haft D.H."/>
            <person name="Selengut J.D."/>
            <person name="Sanka R."/>
            <person name="DePew J."/>
            <person name="Purushe J."/>
            <person name="Hospenthal D.R."/>
            <person name="Murray C.K."/>
            <person name="Pimentel G."/>
            <person name="Wasfy M."/>
            <person name="Parker T."/>
            <person name="Miller R.S."/>
            <person name="Vinetz J.M."/>
            <person name="Sutton G.G."/>
            <person name="Nierman W.C."/>
            <person name="Fouts D.E."/>
        </authorList>
    </citation>
    <scope>NUCLEOTIDE SEQUENCE [LARGE SCALE GENOMIC DNA]</scope>
    <source>
        <strain evidence="11 12">2006001854</strain>
    </source>
</reference>
<organism evidence="11 12">
    <name type="scientific">Leptospira interrogans str. 2006001854</name>
    <dbReference type="NCBI Taxonomy" id="1001590"/>
    <lineage>
        <taxon>Bacteria</taxon>
        <taxon>Pseudomonadati</taxon>
        <taxon>Spirochaetota</taxon>
        <taxon>Spirochaetia</taxon>
        <taxon>Leptospirales</taxon>
        <taxon>Leptospiraceae</taxon>
        <taxon>Leptospira</taxon>
    </lineage>
</organism>
<evidence type="ECO:0000256" key="2">
    <source>
        <dbReference type="ARBA" id="ARBA00022679"/>
    </source>
</evidence>
<dbReference type="PANTHER" id="PTHR32282">
    <property type="entry name" value="BINDING PROTEIN TRANSPEPTIDASE, PUTATIVE-RELATED"/>
    <property type="match status" value="1"/>
</dbReference>
<feature type="domain" description="Penicillin-binding protein transpeptidase" evidence="10">
    <location>
        <begin position="7"/>
        <end position="216"/>
    </location>
</feature>
<keyword evidence="4" id="KW-0133">Cell shape</keyword>
<keyword evidence="1" id="KW-0328">Glycosyltransferase</keyword>
<protein>
    <submittedName>
        <fullName evidence="11">Penicillin-binding protein, transpeptidase domain protein</fullName>
    </submittedName>
</protein>
<evidence type="ECO:0000256" key="3">
    <source>
        <dbReference type="ARBA" id="ARBA00022692"/>
    </source>
</evidence>
<keyword evidence="7" id="KW-0472">Membrane</keyword>